<accession>S9VKP3</accession>
<protein>
    <recommendedName>
        <fullName evidence="5">PIN domain-containing protein</fullName>
    </recommendedName>
</protein>
<keyword evidence="4" id="KW-1185">Reference proteome</keyword>
<sequence>MKNGISKQTAALPLLVASRNCQTWMEVLQNYETCCRHLKGVYTPTLLELDSGLNRMVSSVGISKFYYGVVKDLCGMTTPNRRLIQSALNKYKSCHNFPAMQKVFDEDVTATADGSVDAKATLTMATYAGLWEKALLLFRTHPELHSNRHNRRSVINTLCNSGKWEAAIGMLTEAPLVDAAPVMVRPIVKRLSSMGYHPQALLVAAYCFAEGHPLNLDLFSAMVRSLKETGQWEAALRTAFDVGVFALPRPVAQRRVSILNGLLQCLYESSPYSHQSVAEMVANMQSRMHPRVQVHPTRESANTYVRLVPLLDMTTRYNPILMPFAMQYGKVMSVPRWYSKGLSNLMTQMVTADSAVFVMDTNILIQCASKNLTFDSFVDPARKQLAHLSTYKDTAIVIPFTAIQEAYTLIWDPGYRLKQPLRMLMWARLQALVKTPSVFALSLTAEFPCSTFAPVSRMAYEKLEDSVAVLYERDPDIRILNVVVTLQYLLRHQTLQMQHVAPVPEGMSIFAFLKYHVRRYENTVKGNGAERLVLCTLDKRLARVASEAGVCCFPRFAEP</sequence>
<evidence type="ECO:0008006" key="5">
    <source>
        <dbReference type="Google" id="ProtNLM"/>
    </source>
</evidence>
<dbReference type="InterPro" id="IPR011990">
    <property type="entry name" value="TPR-like_helical_dom_sf"/>
</dbReference>
<reference evidence="3 4" key="1">
    <citation type="journal article" date="2013" name="PLoS ONE">
        <title>Predicting the Proteins of Angomonas deanei, Strigomonas culicis and Their Respective Endosymbionts Reveals New Aspects of the Trypanosomatidae Family.</title>
        <authorList>
            <person name="Motta M.C."/>
            <person name="Martins A.C."/>
            <person name="de Souza S.S."/>
            <person name="Catta-Preta C.M."/>
            <person name="Silva R."/>
            <person name="Klein C.C."/>
            <person name="de Almeida L.G."/>
            <person name="de Lima Cunha O."/>
            <person name="Ciapina L.P."/>
            <person name="Brocchi M."/>
            <person name="Colabardini A.C."/>
            <person name="de Araujo Lima B."/>
            <person name="Machado C.R."/>
            <person name="de Almeida Soares C.M."/>
            <person name="Probst C.M."/>
            <person name="de Menezes C.B."/>
            <person name="Thompson C.E."/>
            <person name="Bartholomeu D.C."/>
            <person name="Gradia D.F."/>
            <person name="Pavoni D.P."/>
            <person name="Grisard E.C."/>
            <person name="Fantinatti-Garboggini F."/>
            <person name="Marchini F.K."/>
            <person name="Rodrigues-Luiz G.F."/>
            <person name="Wagner G."/>
            <person name="Goldman G.H."/>
            <person name="Fietto J.L."/>
            <person name="Elias M.C."/>
            <person name="Goldman M.H."/>
            <person name="Sagot M.F."/>
            <person name="Pereira M."/>
            <person name="Stoco P.H."/>
            <person name="de Mendonca-Neto R.P."/>
            <person name="Teixeira S.M."/>
            <person name="Maciel T.E."/>
            <person name="de Oliveira Mendes T.A."/>
            <person name="Urmenyi T.P."/>
            <person name="de Souza W."/>
            <person name="Schenkman S."/>
            <person name="de Vasconcelos A.T."/>
        </authorList>
    </citation>
    <scope>NUCLEOTIDE SEQUENCE [LARGE SCALE GENOMIC DNA]</scope>
</reference>
<dbReference type="Gene3D" id="1.25.40.10">
    <property type="entry name" value="Tetratricopeptide repeat domain"/>
    <property type="match status" value="1"/>
</dbReference>
<dbReference type="OrthoDB" id="270286at2759"/>
<name>S9VKP3_9TRYP</name>
<evidence type="ECO:0000313" key="1">
    <source>
        <dbReference type="EMBL" id="EPY20972.1"/>
    </source>
</evidence>
<evidence type="ECO:0000313" key="2">
    <source>
        <dbReference type="EMBL" id="EPY23391.1"/>
    </source>
</evidence>
<evidence type="ECO:0000313" key="4">
    <source>
        <dbReference type="Proteomes" id="UP000015354"/>
    </source>
</evidence>
<dbReference type="EMBL" id="ATMH01007465">
    <property type="protein sequence ID" value="EPY23775.1"/>
    <property type="molecule type" value="Genomic_DNA"/>
</dbReference>
<dbReference type="Proteomes" id="UP000015354">
    <property type="component" value="Unassembled WGS sequence"/>
</dbReference>
<proteinExistence type="predicted"/>
<organism evidence="3 4">
    <name type="scientific">Strigomonas culicis</name>
    <dbReference type="NCBI Taxonomy" id="28005"/>
    <lineage>
        <taxon>Eukaryota</taxon>
        <taxon>Discoba</taxon>
        <taxon>Euglenozoa</taxon>
        <taxon>Kinetoplastea</taxon>
        <taxon>Metakinetoplastina</taxon>
        <taxon>Trypanosomatida</taxon>
        <taxon>Trypanosomatidae</taxon>
        <taxon>Strigomonadinae</taxon>
        <taxon>Strigomonas</taxon>
    </lineage>
</organism>
<comment type="caution">
    <text evidence="3">The sequence shown here is derived from an EMBL/GenBank/DDBJ whole genome shotgun (WGS) entry which is preliminary data.</text>
</comment>
<reference evidence="3" key="2">
    <citation type="submission" date="2013-03" db="EMBL/GenBank/DDBJ databases">
        <authorList>
            <person name="Motta M.C.M."/>
            <person name="Martins A.C.A."/>
            <person name="Preta C.M.C.C."/>
            <person name="Silva R."/>
            <person name="de Souza S.S."/>
            <person name="Klein C.C."/>
            <person name="de Almeida L.G.P."/>
            <person name="Cunha O.L."/>
            <person name="Colabardini A.C."/>
            <person name="Lima B.A."/>
            <person name="Machado C.R."/>
            <person name="Soares C.M.A."/>
            <person name="de Menezes C.B.A."/>
            <person name="Bartolomeu D.C."/>
            <person name="Grisard E.C."/>
            <person name="Fantinatti-Garboggini F."/>
            <person name="Rodrigues-Luiz G.F."/>
            <person name="Wagner G."/>
            <person name="Goldman G.H."/>
            <person name="Fietto J.L.R."/>
            <person name="Ciapina L.P."/>
            <person name="Brocchi M."/>
            <person name="Elias M.C."/>
            <person name="Goldman M.H.S."/>
            <person name="Sagot M.-F."/>
            <person name="Pereira M."/>
            <person name="Stoco P.H."/>
            <person name="Teixeira S.M.R."/>
            <person name="de Mendonca-Neto R.P."/>
            <person name="Maciel T.E.F."/>
            <person name="Mendes T.A.O."/>
            <person name="Urmenyi T.P."/>
            <person name="Teixeira M.M.G."/>
            <person name="de Camargo E.F.P."/>
            <person name="de Sousa W."/>
            <person name="Schenkman S."/>
            <person name="de Vasconcelos A.T.R."/>
        </authorList>
    </citation>
    <scope>NUCLEOTIDE SEQUENCE</scope>
</reference>
<dbReference type="EMBL" id="ATMH01008750">
    <property type="protein sequence ID" value="EPY20972.1"/>
    <property type="molecule type" value="Genomic_DNA"/>
</dbReference>
<dbReference type="AlphaFoldDB" id="S9VKP3"/>
<dbReference type="EMBL" id="ATMH01007733">
    <property type="protein sequence ID" value="EPY23391.1"/>
    <property type="molecule type" value="Genomic_DNA"/>
</dbReference>
<evidence type="ECO:0000313" key="3">
    <source>
        <dbReference type="EMBL" id="EPY23775.1"/>
    </source>
</evidence>
<gene>
    <name evidence="3" type="ORF">STCU_07465</name>
    <name evidence="2" type="ORF">STCU_07733</name>
    <name evidence="1" type="ORF">STCU_08750</name>
</gene>